<gene>
    <name evidence="1" type="ORF">FuraDRAFT_0341</name>
</gene>
<dbReference type="EMBL" id="ACIS01000001">
    <property type="protein sequence ID" value="EEG10359.1"/>
    <property type="molecule type" value="Genomic_DNA"/>
</dbReference>
<comment type="caution">
    <text evidence="1">The sequence shown here is derived from an EMBL/GenBank/DDBJ whole genome shotgun (WGS) entry which is preliminary data.</text>
</comment>
<organism evidence="1 2">
    <name type="scientific">Pseudogulbenkiania ferrooxidans 2002</name>
    <dbReference type="NCBI Taxonomy" id="279714"/>
    <lineage>
        <taxon>Bacteria</taxon>
        <taxon>Pseudomonadati</taxon>
        <taxon>Pseudomonadota</taxon>
        <taxon>Betaproteobacteria</taxon>
        <taxon>Neisseriales</taxon>
        <taxon>Chromobacteriaceae</taxon>
        <taxon>Pseudogulbenkiania</taxon>
    </lineage>
</organism>
<keyword evidence="2" id="KW-1185">Reference proteome</keyword>
<dbReference type="AlphaFoldDB" id="B9YZ06"/>
<name>B9YZ06_9NEIS</name>
<dbReference type="RefSeq" id="WP_008952361.1">
    <property type="nucleotide sequence ID" value="NZ_ACIS01000001.1"/>
</dbReference>
<protein>
    <submittedName>
        <fullName evidence="1">Uncharacterized protein</fullName>
    </submittedName>
</protein>
<dbReference type="Proteomes" id="UP000003165">
    <property type="component" value="Unassembled WGS sequence"/>
</dbReference>
<proteinExistence type="predicted"/>
<reference evidence="1 2" key="1">
    <citation type="submission" date="2009-02" db="EMBL/GenBank/DDBJ databases">
        <title>Sequencing of the draft genome and assembly of Lutiella nitroferrum 2002.</title>
        <authorList>
            <consortium name="US DOE Joint Genome Institute (JGI-PGF)"/>
            <person name="Lucas S."/>
            <person name="Copeland A."/>
            <person name="Lapidus A."/>
            <person name="Glavina del Rio T."/>
            <person name="Tice H."/>
            <person name="Bruce D."/>
            <person name="Goodwin L."/>
            <person name="Pitluck S."/>
            <person name="Larimer F."/>
            <person name="Land M.L."/>
            <person name="Hauser L."/>
            <person name="Coates J.D."/>
        </authorList>
    </citation>
    <scope>NUCLEOTIDE SEQUENCE [LARGE SCALE GENOMIC DNA]</scope>
    <source>
        <strain evidence="1 2">2002</strain>
    </source>
</reference>
<accession>B9YZ06</accession>
<sequence>MSYQNFFRDVDSPLADKIDGLSKLMYQLRESRRDILARYAVDSEEALLDAIHGARLAEHPAYDDYLSARQLQQQFLAVRDEMTVSLEKA</sequence>
<evidence type="ECO:0000313" key="2">
    <source>
        <dbReference type="Proteomes" id="UP000003165"/>
    </source>
</evidence>
<evidence type="ECO:0000313" key="1">
    <source>
        <dbReference type="EMBL" id="EEG10359.1"/>
    </source>
</evidence>